<evidence type="ECO:0000256" key="2">
    <source>
        <dbReference type="ARBA" id="ARBA00004496"/>
    </source>
</evidence>
<evidence type="ECO:0000256" key="5">
    <source>
        <dbReference type="ARBA" id="ARBA00022989"/>
    </source>
</evidence>
<dbReference type="EMBL" id="JAZGQO010000015">
    <property type="protein sequence ID" value="KAK6169887.1"/>
    <property type="molecule type" value="Genomic_DNA"/>
</dbReference>
<gene>
    <name evidence="9" type="ORF">SNE40_020859</name>
</gene>
<evidence type="ECO:0000256" key="7">
    <source>
        <dbReference type="ARBA" id="ARBA00023136"/>
    </source>
</evidence>
<evidence type="ECO:0000313" key="9">
    <source>
        <dbReference type="EMBL" id="KAK6169887.1"/>
    </source>
</evidence>
<dbReference type="GO" id="GO:0005737">
    <property type="term" value="C:cytoplasm"/>
    <property type="evidence" value="ECO:0007669"/>
    <property type="project" value="UniProtKB-SubCell"/>
</dbReference>
<feature type="region of interest" description="Disordered" evidence="8">
    <location>
        <begin position="1"/>
        <end position="46"/>
    </location>
</feature>
<dbReference type="Pfam" id="PF05781">
    <property type="entry name" value="MRVI1"/>
    <property type="match status" value="1"/>
</dbReference>
<protein>
    <submittedName>
        <fullName evidence="9">Uncharacterized protein</fullName>
    </submittedName>
</protein>
<sequence>MKLPELPEQGEISNQSRYSINLPDDFDKSLTPPPPSDDDISPSIPDSFLEKLGLKVGKDNTDPTSADNLPEKEVENKFNALSLAFRTDRLTLDKRLEIQERARDISEQNVDQELHGLREAVETLNRLCSDTQIREVITKIRNHIDVLEQCAARVSSRAEVLGAVQQERRMCRAMEVMIVHVDNQKRLYEKDHSELEEARKVLQDRPFGSLYGDGPTETRRSMSVCVANGGPRVSNTFINIYSERKSFG</sequence>
<evidence type="ECO:0000313" key="10">
    <source>
        <dbReference type="Proteomes" id="UP001347796"/>
    </source>
</evidence>
<comment type="subcellular location">
    <subcellularLocation>
        <location evidence="2">Cytoplasm</location>
    </subcellularLocation>
    <subcellularLocation>
        <location evidence="1">Membrane</location>
        <topology evidence="1">Single-pass membrane protein</topology>
    </subcellularLocation>
</comment>
<name>A0AAN8P3U0_PATCE</name>
<organism evidence="9 10">
    <name type="scientific">Patella caerulea</name>
    <name type="common">Rayed Mediterranean limpet</name>
    <dbReference type="NCBI Taxonomy" id="87958"/>
    <lineage>
        <taxon>Eukaryota</taxon>
        <taxon>Metazoa</taxon>
        <taxon>Spiralia</taxon>
        <taxon>Lophotrochozoa</taxon>
        <taxon>Mollusca</taxon>
        <taxon>Gastropoda</taxon>
        <taxon>Patellogastropoda</taxon>
        <taxon>Patelloidea</taxon>
        <taxon>Patellidae</taxon>
        <taxon>Patella</taxon>
    </lineage>
</organism>
<comment type="caution">
    <text evidence="9">The sequence shown here is derived from an EMBL/GenBank/DDBJ whole genome shotgun (WGS) entry which is preliminary data.</text>
</comment>
<keyword evidence="6" id="KW-0175">Coiled coil</keyword>
<evidence type="ECO:0000256" key="1">
    <source>
        <dbReference type="ARBA" id="ARBA00004167"/>
    </source>
</evidence>
<proteinExistence type="predicted"/>
<dbReference type="InterPro" id="IPR008677">
    <property type="entry name" value="MRVI1"/>
</dbReference>
<dbReference type="Proteomes" id="UP001347796">
    <property type="component" value="Unassembled WGS sequence"/>
</dbReference>
<evidence type="ECO:0000256" key="3">
    <source>
        <dbReference type="ARBA" id="ARBA00022490"/>
    </source>
</evidence>
<evidence type="ECO:0000256" key="8">
    <source>
        <dbReference type="SAM" id="MobiDB-lite"/>
    </source>
</evidence>
<dbReference type="PANTHER" id="PTHR15352:SF1">
    <property type="entry name" value="KASH5-LIKE COILED-COIL DOMAIN-CONTAINING PROTEIN"/>
    <property type="match status" value="1"/>
</dbReference>
<evidence type="ECO:0000256" key="6">
    <source>
        <dbReference type="ARBA" id="ARBA00023054"/>
    </source>
</evidence>
<reference evidence="9 10" key="1">
    <citation type="submission" date="2024-01" db="EMBL/GenBank/DDBJ databases">
        <title>The genome of the rayed Mediterranean limpet Patella caerulea (Linnaeus, 1758).</title>
        <authorList>
            <person name="Anh-Thu Weber A."/>
            <person name="Halstead-Nussloch G."/>
        </authorList>
    </citation>
    <scope>NUCLEOTIDE SEQUENCE [LARGE SCALE GENOMIC DNA]</scope>
    <source>
        <strain evidence="9">AATW-2023a</strain>
        <tissue evidence="9">Whole specimen</tissue>
    </source>
</reference>
<evidence type="ECO:0000256" key="4">
    <source>
        <dbReference type="ARBA" id="ARBA00022692"/>
    </source>
</evidence>
<keyword evidence="10" id="KW-1185">Reference proteome</keyword>
<keyword evidence="4" id="KW-0812">Transmembrane</keyword>
<dbReference type="PANTHER" id="PTHR15352">
    <property type="entry name" value="LYMPHOID-RESTRICTED MEMBRANE PROTEIN, JAW1"/>
    <property type="match status" value="1"/>
</dbReference>
<keyword evidence="5" id="KW-1133">Transmembrane helix</keyword>
<accession>A0AAN8P3U0</accession>
<dbReference type="GO" id="GO:0016020">
    <property type="term" value="C:membrane"/>
    <property type="evidence" value="ECO:0007669"/>
    <property type="project" value="UniProtKB-SubCell"/>
</dbReference>
<keyword evidence="7" id="KW-0472">Membrane</keyword>
<keyword evidence="3" id="KW-0963">Cytoplasm</keyword>
<dbReference type="AlphaFoldDB" id="A0AAN8P3U0"/>